<reference evidence="2 3" key="1">
    <citation type="journal article" date="2019" name="Sci. Rep.">
        <title>A high-quality genome of Eragrostis curvula grass provides insights into Poaceae evolution and supports new strategies to enhance forage quality.</title>
        <authorList>
            <person name="Carballo J."/>
            <person name="Santos B.A.C.M."/>
            <person name="Zappacosta D."/>
            <person name="Garbus I."/>
            <person name="Selva J.P."/>
            <person name="Gallo C.A."/>
            <person name="Diaz A."/>
            <person name="Albertini E."/>
            <person name="Caccamo M."/>
            <person name="Echenique V."/>
        </authorList>
    </citation>
    <scope>NUCLEOTIDE SEQUENCE [LARGE SCALE GENOMIC DNA]</scope>
    <source>
        <strain evidence="3">cv. Victoria</strain>
        <tissue evidence="2">Leaf</tissue>
    </source>
</reference>
<dbReference type="EMBL" id="RWGY01000029">
    <property type="protein sequence ID" value="TVU20303.1"/>
    <property type="molecule type" value="Genomic_DNA"/>
</dbReference>
<accession>A0A5J9U9N0</accession>
<feature type="non-terminal residue" evidence="2">
    <location>
        <position position="1"/>
    </location>
</feature>
<dbReference type="Gramene" id="TVU20303">
    <property type="protein sequence ID" value="TVU20303"/>
    <property type="gene ID" value="EJB05_36507"/>
</dbReference>
<comment type="caution">
    <text evidence="2">The sequence shown here is derived from an EMBL/GenBank/DDBJ whole genome shotgun (WGS) entry which is preliminary data.</text>
</comment>
<keyword evidence="3" id="KW-1185">Reference proteome</keyword>
<dbReference type="AlphaFoldDB" id="A0A5J9U9N0"/>
<protein>
    <submittedName>
        <fullName evidence="2">Uncharacterized protein</fullName>
    </submittedName>
</protein>
<evidence type="ECO:0000313" key="2">
    <source>
        <dbReference type="EMBL" id="TVU20303.1"/>
    </source>
</evidence>
<dbReference type="Proteomes" id="UP000324897">
    <property type="component" value="Chromosome 7"/>
</dbReference>
<feature type="region of interest" description="Disordered" evidence="1">
    <location>
        <begin position="85"/>
        <end position="110"/>
    </location>
</feature>
<evidence type="ECO:0000313" key="3">
    <source>
        <dbReference type="Proteomes" id="UP000324897"/>
    </source>
</evidence>
<organism evidence="2 3">
    <name type="scientific">Eragrostis curvula</name>
    <name type="common">weeping love grass</name>
    <dbReference type="NCBI Taxonomy" id="38414"/>
    <lineage>
        <taxon>Eukaryota</taxon>
        <taxon>Viridiplantae</taxon>
        <taxon>Streptophyta</taxon>
        <taxon>Embryophyta</taxon>
        <taxon>Tracheophyta</taxon>
        <taxon>Spermatophyta</taxon>
        <taxon>Magnoliopsida</taxon>
        <taxon>Liliopsida</taxon>
        <taxon>Poales</taxon>
        <taxon>Poaceae</taxon>
        <taxon>PACMAD clade</taxon>
        <taxon>Chloridoideae</taxon>
        <taxon>Eragrostideae</taxon>
        <taxon>Eragrostidinae</taxon>
        <taxon>Eragrostis</taxon>
    </lineage>
</organism>
<name>A0A5J9U9N0_9POAL</name>
<evidence type="ECO:0000256" key="1">
    <source>
        <dbReference type="SAM" id="MobiDB-lite"/>
    </source>
</evidence>
<proteinExistence type="predicted"/>
<gene>
    <name evidence="2" type="ORF">EJB05_36507</name>
</gene>
<sequence length="110" mass="12253">YITTRNRPSRSAKRKSPPYWGIITRNCHPLTPSARPFAPCCSSRFIRRSERTRKRDRRGGATRVSQLAAAAPLDRWLTGGCIHSRDELDDAPSGPPSLRISPSLLAARLS</sequence>